<proteinExistence type="inferred from homology"/>
<dbReference type="Gene3D" id="2.30.30.60">
    <property type="match status" value="1"/>
</dbReference>
<evidence type="ECO:0000313" key="10">
    <source>
        <dbReference type="Proteomes" id="UP000243232"/>
    </source>
</evidence>
<dbReference type="Proteomes" id="UP000243232">
    <property type="component" value="Chromosome I"/>
</dbReference>
<evidence type="ECO:0000256" key="1">
    <source>
        <dbReference type="ARBA" id="ARBA00004651"/>
    </source>
</evidence>
<keyword evidence="4 6" id="KW-1133">Transmembrane helix</keyword>
<evidence type="ECO:0000313" key="9">
    <source>
        <dbReference type="EMBL" id="SDT96862.1"/>
    </source>
</evidence>
<organism evidence="9 10">
    <name type="scientific">Pseudomonas pohangensis</name>
    <dbReference type="NCBI Taxonomy" id="364197"/>
    <lineage>
        <taxon>Bacteria</taxon>
        <taxon>Pseudomonadati</taxon>
        <taxon>Pseudomonadota</taxon>
        <taxon>Gammaproteobacteria</taxon>
        <taxon>Pseudomonadales</taxon>
        <taxon>Pseudomonadaceae</taxon>
        <taxon>Pseudomonas</taxon>
    </lineage>
</organism>
<dbReference type="InterPro" id="IPR011066">
    <property type="entry name" value="MscS_channel_C_sf"/>
</dbReference>
<dbReference type="InterPro" id="IPR023408">
    <property type="entry name" value="MscS_beta-dom_sf"/>
</dbReference>
<sequence length="358" mass="38987">MLDMGKLQPFVLDMLPFLGVCLGVFLLLGLSHWLLLARHPDMGNEKRFPRQLILLGATLAGLLLILLVMPIDQGTRGQVIGLLGLLISGLLAFSSTNVLGNLMSGLLLRMTKPFRLGDFIRVGEHFGRVSERGLFDTEIQTENRELVALPNTYLISNPVTTIRSSGTIVSTELSLGFDVHHAQIEPLLLQAASASGLQDAFVHVLEIGNFAVTYRIAGFLEDPKHLLTARSDLCRQVLDALHGQDIEILSPTYMVQRPLEATARVIPPPVCAATADKTAAETTEAPEELLFDKAEQAEKLSAERKALRASIEEMQANLKAAAADARAQIKAGIEEAQAQLQALEQARPDEEEQSAGLY</sequence>
<feature type="coiled-coil region" evidence="7">
    <location>
        <begin position="297"/>
        <end position="353"/>
    </location>
</feature>
<dbReference type="AlphaFoldDB" id="A0A1H2ENW9"/>
<accession>A0A1H2ENW9</accession>
<dbReference type="RefSeq" id="WP_090193337.1">
    <property type="nucleotide sequence ID" value="NZ_LT629785.1"/>
</dbReference>
<evidence type="ECO:0000256" key="7">
    <source>
        <dbReference type="SAM" id="Coils"/>
    </source>
</evidence>
<dbReference type="PANTHER" id="PTHR30221:SF18">
    <property type="entry name" value="SLL0590 PROTEIN"/>
    <property type="match status" value="1"/>
</dbReference>
<dbReference type="InterPro" id="IPR010920">
    <property type="entry name" value="LSM_dom_sf"/>
</dbReference>
<evidence type="ECO:0000256" key="2">
    <source>
        <dbReference type="ARBA" id="ARBA00022475"/>
    </source>
</evidence>
<feature type="transmembrane region" description="Helical" evidence="6">
    <location>
        <begin position="52"/>
        <end position="71"/>
    </location>
</feature>
<dbReference type="Pfam" id="PF00924">
    <property type="entry name" value="MS_channel_2nd"/>
    <property type="match status" value="1"/>
</dbReference>
<dbReference type="InterPro" id="IPR045275">
    <property type="entry name" value="MscS_archaea/bacteria_type"/>
</dbReference>
<comment type="caution">
    <text evidence="6">Lacks conserved residue(s) required for the propagation of feature annotation.</text>
</comment>
<keyword evidence="5 6" id="KW-0472">Membrane</keyword>
<evidence type="ECO:0000256" key="5">
    <source>
        <dbReference type="ARBA" id="ARBA00023136"/>
    </source>
</evidence>
<dbReference type="STRING" id="364197.SAMN05216296_0957"/>
<evidence type="ECO:0000256" key="6">
    <source>
        <dbReference type="RuleBase" id="RU369025"/>
    </source>
</evidence>
<feature type="transmembrane region" description="Helical" evidence="6">
    <location>
        <begin position="14"/>
        <end position="36"/>
    </location>
</feature>
<dbReference type="OrthoDB" id="9780668at2"/>
<keyword evidence="3 6" id="KW-0812">Transmembrane</keyword>
<comment type="subcellular location">
    <subcellularLocation>
        <location evidence="6">Cell inner membrane</location>
        <topology evidence="6">Multi-pass membrane protein</topology>
    </subcellularLocation>
    <subcellularLocation>
        <location evidence="1">Cell membrane</location>
        <topology evidence="1">Multi-pass membrane protein</topology>
    </subcellularLocation>
</comment>
<feature type="domain" description="Mechanosensitive ion channel MscS" evidence="8">
    <location>
        <begin position="97"/>
        <end position="160"/>
    </location>
</feature>
<name>A0A1H2ENW9_9PSED</name>
<protein>
    <recommendedName>
        <fullName evidence="6">Small-conductance mechanosensitive channel</fullName>
    </recommendedName>
</protein>
<comment type="similarity">
    <text evidence="6">Belongs to the MscS (TC 1.A.23) family.</text>
</comment>
<comment type="subunit">
    <text evidence="6">Homoheptamer.</text>
</comment>
<dbReference type="GO" id="GO:0008381">
    <property type="term" value="F:mechanosensitive monoatomic ion channel activity"/>
    <property type="evidence" value="ECO:0007669"/>
    <property type="project" value="InterPro"/>
</dbReference>
<reference evidence="10" key="1">
    <citation type="submission" date="2016-10" db="EMBL/GenBank/DDBJ databases">
        <authorList>
            <person name="Varghese N."/>
            <person name="Submissions S."/>
        </authorList>
    </citation>
    <scope>NUCLEOTIDE SEQUENCE [LARGE SCALE GENOMIC DNA]</scope>
    <source>
        <strain evidence="10">DSM 17875</strain>
    </source>
</reference>
<keyword evidence="7" id="KW-0175">Coiled coil</keyword>
<feature type="transmembrane region" description="Helical" evidence="6">
    <location>
        <begin position="83"/>
        <end position="108"/>
    </location>
</feature>
<keyword evidence="6" id="KW-0406">Ion transport</keyword>
<dbReference type="InterPro" id="IPR006685">
    <property type="entry name" value="MscS_channel_2nd"/>
</dbReference>
<evidence type="ECO:0000256" key="3">
    <source>
        <dbReference type="ARBA" id="ARBA00022692"/>
    </source>
</evidence>
<comment type="function">
    <text evidence="6">Mechanosensitive channel that participates in the regulation of osmotic pressure changes within the cell, opening in response to stretch forces in the membrane lipid bilayer, without the need for other proteins. Contributes to normal resistance to hypoosmotic shock. Forms an ion channel of 1.0 nanosiemens conductance with a slight preference for anions.</text>
</comment>
<keyword evidence="10" id="KW-1185">Reference proteome</keyword>
<gene>
    <name evidence="9" type="ORF">SAMN05216296_0957</name>
</gene>
<dbReference type="SUPFAM" id="SSF82689">
    <property type="entry name" value="Mechanosensitive channel protein MscS (YggB), C-terminal domain"/>
    <property type="match status" value="1"/>
</dbReference>
<evidence type="ECO:0000259" key="8">
    <source>
        <dbReference type="Pfam" id="PF00924"/>
    </source>
</evidence>
<keyword evidence="6" id="KW-0997">Cell inner membrane</keyword>
<dbReference type="PANTHER" id="PTHR30221">
    <property type="entry name" value="SMALL-CONDUCTANCE MECHANOSENSITIVE CHANNEL"/>
    <property type="match status" value="1"/>
</dbReference>
<dbReference type="SUPFAM" id="SSF50182">
    <property type="entry name" value="Sm-like ribonucleoproteins"/>
    <property type="match status" value="1"/>
</dbReference>
<dbReference type="EMBL" id="LT629785">
    <property type="protein sequence ID" value="SDT96862.1"/>
    <property type="molecule type" value="Genomic_DNA"/>
</dbReference>
<keyword evidence="6" id="KW-0813">Transport</keyword>
<keyword evidence="6" id="KW-0407">Ion channel</keyword>
<dbReference type="GO" id="GO:0005886">
    <property type="term" value="C:plasma membrane"/>
    <property type="evidence" value="ECO:0007669"/>
    <property type="project" value="UniProtKB-SubCell"/>
</dbReference>
<evidence type="ECO:0000256" key="4">
    <source>
        <dbReference type="ARBA" id="ARBA00022989"/>
    </source>
</evidence>
<keyword evidence="2" id="KW-1003">Cell membrane</keyword>